<reference evidence="1" key="1">
    <citation type="journal article" date="2021" name="PeerJ">
        <title>Extensive microbial diversity within the chicken gut microbiome revealed by metagenomics and culture.</title>
        <authorList>
            <person name="Gilroy R."/>
            <person name="Ravi A."/>
            <person name="Getino M."/>
            <person name="Pursley I."/>
            <person name="Horton D.L."/>
            <person name="Alikhan N.F."/>
            <person name="Baker D."/>
            <person name="Gharbi K."/>
            <person name="Hall N."/>
            <person name="Watson M."/>
            <person name="Adriaenssens E.M."/>
            <person name="Foster-Nyarko E."/>
            <person name="Jarju S."/>
            <person name="Secka A."/>
            <person name="Antonio M."/>
            <person name="Oren A."/>
            <person name="Chaudhuri R.R."/>
            <person name="La Ragione R."/>
            <person name="Hildebrand F."/>
            <person name="Pallen M.J."/>
        </authorList>
    </citation>
    <scope>NUCLEOTIDE SEQUENCE</scope>
    <source>
        <strain evidence="1">26628</strain>
    </source>
</reference>
<name>A0A9D2ART9_9FIRM</name>
<dbReference type="EMBL" id="DXFD01000052">
    <property type="protein sequence ID" value="HIX46706.1"/>
    <property type="molecule type" value="Genomic_DNA"/>
</dbReference>
<proteinExistence type="predicted"/>
<evidence type="ECO:0000313" key="1">
    <source>
        <dbReference type="EMBL" id="HIX46706.1"/>
    </source>
</evidence>
<reference evidence="1" key="2">
    <citation type="submission" date="2021-04" db="EMBL/GenBank/DDBJ databases">
        <authorList>
            <person name="Gilroy R."/>
        </authorList>
    </citation>
    <scope>NUCLEOTIDE SEQUENCE</scope>
    <source>
        <strain evidence="1">26628</strain>
    </source>
</reference>
<gene>
    <name evidence="1" type="ORF">H9737_03335</name>
</gene>
<organism evidence="1 2">
    <name type="scientific">Candidatus Borkfalkia faecigallinarum</name>
    <dbReference type="NCBI Taxonomy" id="2838509"/>
    <lineage>
        <taxon>Bacteria</taxon>
        <taxon>Bacillati</taxon>
        <taxon>Bacillota</taxon>
        <taxon>Clostridia</taxon>
        <taxon>Christensenellales</taxon>
        <taxon>Christensenellaceae</taxon>
        <taxon>Candidatus Borkfalkia</taxon>
    </lineage>
</organism>
<protein>
    <submittedName>
        <fullName evidence="1">YabP/YqfC family sporulation protein</fullName>
    </submittedName>
</protein>
<sequence length="90" mass="9639">MRLFDEILSRIGADEDVAFGGGKAVVYAGRCAYFENVKGIAAFSPSSITLRVREGEVRVEGEGLRVARYGGGDLLLRGDVRRVEFGGEGA</sequence>
<dbReference type="AlphaFoldDB" id="A0A9D2ART9"/>
<accession>A0A9D2ART9</accession>
<evidence type="ECO:0000313" key="2">
    <source>
        <dbReference type="Proteomes" id="UP000824249"/>
    </source>
</evidence>
<dbReference type="InterPro" id="IPR022476">
    <property type="entry name" value="Spore_YabP/YqfC"/>
</dbReference>
<comment type="caution">
    <text evidence="1">The sequence shown here is derived from an EMBL/GenBank/DDBJ whole genome shotgun (WGS) entry which is preliminary data.</text>
</comment>
<dbReference type="Pfam" id="PF07873">
    <property type="entry name" value="YabP"/>
    <property type="match status" value="1"/>
</dbReference>
<dbReference type="Proteomes" id="UP000824249">
    <property type="component" value="Unassembled WGS sequence"/>
</dbReference>